<evidence type="ECO:0000256" key="4">
    <source>
        <dbReference type="ARBA" id="ARBA00022840"/>
    </source>
</evidence>
<organism evidence="7 8">
    <name type="scientific">Salmonella enterica I</name>
    <dbReference type="NCBI Taxonomy" id="59201"/>
    <lineage>
        <taxon>Bacteria</taxon>
        <taxon>Pseudomonadati</taxon>
        <taxon>Pseudomonadota</taxon>
        <taxon>Gammaproteobacteria</taxon>
        <taxon>Enterobacterales</taxon>
        <taxon>Enterobacteriaceae</taxon>
        <taxon>Salmonella</taxon>
    </lineage>
</organism>
<dbReference type="InterPro" id="IPR005494">
    <property type="entry name" value="GSPS_pre-ATP-grasp-like_dom"/>
</dbReference>
<dbReference type="SUPFAM" id="SSF56059">
    <property type="entry name" value="Glutathione synthetase ATP-binding domain-like"/>
    <property type="match status" value="1"/>
</dbReference>
<dbReference type="GO" id="GO:0046872">
    <property type="term" value="F:metal ion binding"/>
    <property type="evidence" value="ECO:0007669"/>
    <property type="project" value="UniProtKB-KW"/>
</dbReference>
<keyword evidence="2" id="KW-0479">Metal-binding</keyword>
<reference evidence="7 8" key="1">
    <citation type="submission" date="2018-06" db="EMBL/GenBank/DDBJ databases">
        <authorList>
            <consortium name="Pathogen Informatics"/>
            <person name="Doyle S."/>
        </authorList>
    </citation>
    <scope>NUCLEOTIDE SEQUENCE [LARGE SCALE GENOMIC DNA]</scope>
    <source>
        <strain evidence="7 8">NCTC8256</strain>
    </source>
</reference>
<accession>A0A379VKE0</accession>
<evidence type="ECO:0000313" key="8">
    <source>
        <dbReference type="Proteomes" id="UP000254346"/>
    </source>
</evidence>
<evidence type="ECO:0000313" key="7">
    <source>
        <dbReference type="EMBL" id="SUH07015.1"/>
    </source>
</evidence>
<dbReference type="EMBL" id="UGXR01000001">
    <property type="protein sequence ID" value="SUH07015.1"/>
    <property type="molecule type" value="Genomic_DNA"/>
</dbReference>
<proteinExistence type="predicted"/>
<dbReference type="Pfam" id="PF03738">
    <property type="entry name" value="GSP_synth"/>
    <property type="match status" value="1"/>
</dbReference>
<keyword evidence="1" id="KW-0436">Ligase</keyword>
<dbReference type="Proteomes" id="UP000254346">
    <property type="component" value="Unassembled WGS sequence"/>
</dbReference>
<protein>
    <submittedName>
        <fullName evidence="7">Glutathionylspermidine synthase</fullName>
    </submittedName>
</protein>
<keyword evidence="3" id="KW-0547">Nucleotide-binding</keyword>
<evidence type="ECO:0000256" key="3">
    <source>
        <dbReference type="ARBA" id="ARBA00022741"/>
    </source>
</evidence>
<sequence>MQQFYPLPKFGDSYTLIGSWLINDQPAGIGIREDRALITQDLSRFYPHILSKDRFSCKPDARSAIGQSFSALSGLPHLHRQHTYTAHLNTVDRDGDRFLAVQAPSTYSKGKKCSGVGFDKAPPSCCR</sequence>
<evidence type="ECO:0000256" key="1">
    <source>
        <dbReference type="ARBA" id="ARBA00022598"/>
    </source>
</evidence>
<keyword evidence="5" id="KW-0460">Magnesium</keyword>
<evidence type="ECO:0000256" key="5">
    <source>
        <dbReference type="ARBA" id="ARBA00022842"/>
    </source>
</evidence>
<dbReference type="GO" id="GO:0005524">
    <property type="term" value="F:ATP binding"/>
    <property type="evidence" value="ECO:0007669"/>
    <property type="project" value="UniProtKB-KW"/>
</dbReference>
<feature type="domain" description="Glutathionylspermidine synthase pre-ATP-grasp-like" evidence="6">
    <location>
        <begin position="1"/>
        <end position="49"/>
    </location>
</feature>
<gene>
    <name evidence="7" type="ORF">NCTC8256_00892</name>
</gene>
<name>A0A379VKE0_SALET</name>
<evidence type="ECO:0000259" key="6">
    <source>
        <dbReference type="Pfam" id="PF03738"/>
    </source>
</evidence>
<dbReference type="AlphaFoldDB" id="A0A379VKE0"/>
<evidence type="ECO:0000256" key="2">
    <source>
        <dbReference type="ARBA" id="ARBA00022723"/>
    </source>
</evidence>
<keyword evidence="4" id="KW-0067">ATP-binding</keyword>
<dbReference type="GO" id="GO:0016874">
    <property type="term" value="F:ligase activity"/>
    <property type="evidence" value="ECO:0007669"/>
    <property type="project" value="UniProtKB-KW"/>
</dbReference>